<reference evidence="2" key="1">
    <citation type="journal article" date="2006" name="Environ. Microbiol.">
        <title>Analysis of the first genome fragment from the marine sponge-associated, novel candidate phylum Poribacteria by environmental genomics.</title>
        <authorList>
            <person name="Fieseler L."/>
            <person name="Quaiser A."/>
            <person name="Schleper C."/>
            <person name="Hentschel U."/>
        </authorList>
    </citation>
    <scope>NUCLEOTIDE SEQUENCE</scope>
</reference>
<organism evidence="2">
    <name type="scientific">uncultured Poribacteria bacterium 64K2</name>
    <dbReference type="NCBI Taxonomy" id="309182"/>
    <lineage>
        <taxon>Bacteria</taxon>
        <taxon>Candidatus Poribacteria</taxon>
        <taxon>environmental samples</taxon>
    </lineage>
</organism>
<feature type="transmembrane region" description="Helical" evidence="1">
    <location>
        <begin position="202"/>
        <end position="224"/>
    </location>
</feature>
<feature type="transmembrane region" description="Helical" evidence="1">
    <location>
        <begin position="269"/>
        <end position="286"/>
    </location>
</feature>
<dbReference type="PANTHER" id="PTHR43471">
    <property type="entry name" value="ABC TRANSPORTER PERMEASE"/>
    <property type="match status" value="1"/>
</dbReference>
<feature type="transmembrane region" description="Helical" evidence="1">
    <location>
        <begin position="461"/>
        <end position="479"/>
    </location>
</feature>
<evidence type="ECO:0000313" key="2">
    <source>
        <dbReference type="EMBL" id="AAW84307.1"/>
    </source>
</evidence>
<keyword evidence="1" id="KW-0812">Transmembrane</keyword>
<evidence type="ECO:0000256" key="1">
    <source>
        <dbReference type="SAM" id="Phobius"/>
    </source>
</evidence>
<dbReference type="PANTHER" id="PTHR43471:SF1">
    <property type="entry name" value="ABC TRANSPORTER PERMEASE PROTEIN NOSY-RELATED"/>
    <property type="match status" value="1"/>
</dbReference>
<feature type="transmembrane region" description="Helical" evidence="1">
    <location>
        <begin position="36"/>
        <end position="55"/>
    </location>
</feature>
<dbReference type="GO" id="GO:0140359">
    <property type="term" value="F:ABC-type transporter activity"/>
    <property type="evidence" value="ECO:0007669"/>
    <property type="project" value="InterPro"/>
</dbReference>
<keyword evidence="1" id="KW-0472">Membrane</keyword>
<dbReference type="Pfam" id="PF12679">
    <property type="entry name" value="ABC2_membrane_2"/>
    <property type="match status" value="1"/>
</dbReference>
<feature type="transmembrane region" description="Helical" evidence="1">
    <location>
        <begin position="236"/>
        <end position="263"/>
    </location>
</feature>
<evidence type="ECO:0008006" key="3">
    <source>
        <dbReference type="Google" id="ProtNLM"/>
    </source>
</evidence>
<dbReference type="AlphaFoldDB" id="Q24M43"/>
<dbReference type="GO" id="GO:0005886">
    <property type="term" value="C:plasma membrane"/>
    <property type="evidence" value="ECO:0007669"/>
    <property type="project" value="UniProtKB-SubCell"/>
</dbReference>
<dbReference type="EMBL" id="AY713479">
    <property type="protein sequence ID" value="AAW84307.1"/>
    <property type="molecule type" value="Genomic_DNA"/>
</dbReference>
<sequence length="484" mass="54092">MKIVFAIGGLNEPQGTLKVWHIAKRELYDNLNSLRFALATVLLLALLLTNAVLYLREHPARTQAYHNTAADTIKALESRSTSLYRLATQGPGDLHKAPSPLRFCAEGDEAFLPTHASGANYVREIANMAPIWRMGYPHKTPNLRNIRPDFTTLDWAFIVGYVLSFIALLFTFDAISGELERGTLRLTLANAIPRHTVLIGKFLGTFISVNIPFAIAVLMNLLLISTSDAVQLNAEAWGRLGILYGIVVLYTCLFIVLGLLISAAVRESGVSLVVLLLIWVSFVIFMPNTMASIGSRTSVPIAYMEFWDQRIQMSDEAREAYRDKYGDSQTTPPVHVLGEYVTSEAEEHERYNEAYLKQQIAQGKRARAITRISPAAIVQRLFESFAGTGFERHLQFIENVQCYAREYREFVVDTDRSDPVSLHVIGIREGMSQKPVSPEAIPKFKDTLSLNRDFNTAATDLLLLVLFLVVLGSGAYLAFMRLDI</sequence>
<feature type="transmembrane region" description="Helical" evidence="1">
    <location>
        <begin position="153"/>
        <end position="172"/>
    </location>
</feature>
<accession>Q24M43</accession>
<keyword evidence="1" id="KW-1133">Transmembrane helix</keyword>
<name>Q24M43_9BACT</name>
<protein>
    <recommendedName>
        <fullName evidence="3">ABC transporter permease subunit</fullName>
    </recommendedName>
</protein>
<proteinExistence type="predicted"/>